<dbReference type="Gene3D" id="2.40.37.10">
    <property type="entry name" value="Lyase, Ornithine Decarboxylase, Chain A, domain 1"/>
    <property type="match status" value="1"/>
</dbReference>
<evidence type="ECO:0000256" key="2">
    <source>
        <dbReference type="ARBA" id="ARBA00022898"/>
    </source>
</evidence>
<dbReference type="PANTHER" id="PTHR30511">
    <property type="entry name" value="ALANINE RACEMASE"/>
    <property type="match status" value="1"/>
</dbReference>
<dbReference type="RefSeq" id="WP_310276985.1">
    <property type="nucleotide sequence ID" value="NZ_JAVDWQ010000001.1"/>
</dbReference>
<keyword evidence="7" id="KW-1185">Reference proteome</keyword>
<feature type="binding site" evidence="4">
    <location>
        <position position="767"/>
    </location>
    <ligand>
        <name>substrate</name>
    </ligand>
</feature>
<feature type="active site" description="Proton acceptor; specific for D-alanine" evidence="4">
    <location>
        <position position="492"/>
    </location>
</feature>
<dbReference type="InterPro" id="IPR009006">
    <property type="entry name" value="Ala_racemase/Decarboxylase_C"/>
</dbReference>
<feature type="modified residue" description="N6-(pyridoxal phosphate)lysine" evidence="4">
    <location>
        <position position="492"/>
    </location>
</feature>
<comment type="cofactor">
    <cofactor evidence="1 4">
        <name>pyridoxal 5'-phosphate</name>
        <dbReference type="ChEBI" id="CHEBI:597326"/>
    </cofactor>
</comment>
<evidence type="ECO:0000313" key="6">
    <source>
        <dbReference type="EMBL" id="MDR7208379.1"/>
    </source>
</evidence>
<dbReference type="Pfam" id="PF08245">
    <property type="entry name" value="Mur_ligase_M"/>
    <property type="match status" value="1"/>
</dbReference>
<evidence type="ECO:0000256" key="4">
    <source>
        <dbReference type="HAMAP-Rule" id="MF_01201"/>
    </source>
</evidence>
<dbReference type="SUPFAM" id="SSF53623">
    <property type="entry name" value="MurD-like peptide ligases, catalytic domain"/>
    <property type="match status" value="1"/>
</dbReference>
<dbReference type="InterPro" id="IPR029066">
    <property type="entry name" value="PLP-binding_barrel"/>
</dbReference>
<dbReference type="NCBIfam" id="TIGR00492">
    <property type="entry name" value="alr"/>
    <property type="match status" value="1"/>
</dbReference>
<dbReference type="SUPFAM" id="SSF63418">
    <property type="entry name" value="MurE/MurF N-terminal domain"/>
    <property type="match status" value="1"/>
</dbReference>
<feature type="active site" description="Proton acceptor; specific for L-alanine" evidence="4">
    <location>
        <position position="718"/>
    </location>
</feature>
<accession>A0ABU1Y2D0</accession>
<feature type="domain" description="Alanine racemase C-terminal" evidence="5">
    <location>
        <begin position="697"/>
        <end position="821"/>
    </location>
</feature>
<dbReference type="InterPro" id="IPR000821">
    <property type="entry name" value="Ala_racemase"/>
</dbReference>
<sequence length="822" mass="92210">MSINLKKLITVLDAEWNGLDADVLIDHISIDSRSLQNGSQTLFFALSGVNNDAHLFILELIEKGVRNFAVEYIPESCSGKANFLIVKSTLHALQDFAAYYRSLFHFPVIGLTGSNGKTIVKEWLNFLLSPDYNIIRSPKSYNSQVGVPLSVIGINEKHNLGIFEAGISTVNEMDKLEKIIQPDIGVLTNIGSAHDEGFLNLIQKIDEKLLLFKESKVIIYQKAPLVDSCLSQFSAEYLLHSRILFSWSFTDETADVFILKKENQEETTSIQFQYKNEILDLEIPFRDNASIENAISCLLVLLYLEYDTETIQNRMQLLYPVEMRLEVKNGINNCSIIDDSYSSDFQSLKIALDFLESQKKNAAKTVILSDIFQSGFSNEELYSKVAQLILDNKVNRVIGIGTTISSFAAKFSNCITFQNTAEFISNFESLDFANETILIKGARSFRFEEIVSLLEEKTHETILEINLNSISHNLSFFKSKLAPDIKIMVMVKAFGYGNGGLEIAKLLEHHKVDYLGVAFADEGISLKNGGIKLPIMVLNPESTSFPSIIQHQLEPEIYSIKGLNAFLKIAREKNLKNFPIHIKLDTGMHRLGFEENTIDELILALKDNASVRIQSILSHMATSDDMQHYDFALSQIELFEKLSSKLMEELNINPIRHILNTSGISNFPNAQYNMVRLGIGLYGVSNDPSEQKYLENVGTLKSIISQVRTIPAGDSVGYGRRFMADKPTKIATIPIGYADGISRLWGNEVGYVVIKNQKAPIVGSVCMDMLMVNVTEIDCKEGDSVIVFGESPTVMEMAKALKTIPYEILTSISQRVKRVFFR</sequence>
<dbReference type="GO" id="GO:0008784">
    <property type="term" value="F:alanine racemase activity"/>
    <property type="evidence" value="ECO:0007669"/>
    <property type="project" value="UniProtKB-EC"/>
</dbReference>
<reference evidence="6 7" key="1">
    <citation type="submission" date="2023-07" db="EMBL/GenBank/DDBJ databases">
        <title>Sorghum-associated microbial communities from plants grown in Nebraska, USA.</title>
        <authorList>
            <person name="Schachtman D."/>
        </authorList>
    </citation>
    <scope>NUCLEOTIDE SEQUENCE [LARGE SCALE GENOMIC DNA]</scope>
    <source>
        <strain evidence="6 7">4129</strain>
    </source>
</reference>
<organism evidence="6 7">
    <name type="scientific">Flavobacterium piscis</name>
    <dbReference type="NCBI Taxonomy" id="1114874"/>
    <lineage>
        <taxon>Bacteria</taxon>
        <taxon>Pseudomonadati</taxon>
        <taxon>Bacteroidota</taxon>
        <taxon>Flavobacteriia</taxon>
        <taxon>Flavobacteriales</taxon>
        <taxon>Flavobacteriaceae</taxon>
        <taxon>Flavobacterium</taxon>
    </lineage>
</organism>
<dbReference type="Gene3D" id="3.40.1390.10">
    <property type="entry name" value="MurE/MurF, N-terminal domain"/>
    <property type="match status" value="1"/>
</dbReference>
<dbReference type="Gene3D" id="3.20.20.10">
    <property type="entry name" value="Alanine racemase"/>
    <property type="match status" value="1"/>
</dbReference>
<dbReference type="SUPFAM" id="SSF53244">
    <property type="entry name" value="MurD-like peptide ligases, peptide-binding domain"/>
    <property type="match status" value="1"/>
</dbReference>
<dbReference type="Pfam" id="PF00842">
    <property type="entry name" value="Ala_racemase_C"/>
    <property type="match status" value="1"/>
</dbReference>
<dbReference type="InterPro" id="IPR035911">
    <property type="entry name" value="MurE/MurF_N"/>
</dbReference>
<keyword evidence="3 4" id="KW-0413">Isomerase</keyword>
<dbReference type="EMBL" id="JAVDWQ010000001">
    <property type="protein sequence ID" value="MDR7208379.1"/>
    <property type="molecule type" value="Genomic_DNA"/>
</dbReference>
<evidence type="ECO:0000313" key="7">
    <source>
        <dbReference type="Proteomes" id="UP001269081"/>
    </source>
</evidence>
<dbReference type="Gene3D" id="3.90.190.20">
    <property type="entry name" value="Mur ligase, C-terminal domain"/>
    <property type="match status" value="1"/>
</dbReference>
<dbReference type="Gene3D" id="3.40.1190.10">
    <property type="entry name" value="Mur-like, catalytic domain"/>
    <property type="match status" value="1"/>
</dbReference>
<gene>
    <name evidence="6" type="ORF">J2W48_000300</name>
</gene>
<dbReference type="SMART" id="SM01005">
    <property type="entry name" value="Ala_racemase_C"/>
    <property type="match status" value="1"/>
</dbReference>
<dbReference type="InterPro" id="IPR001608">
    <property type="entry name" value="Ala_racemase_N"/>
</dbReference>
<dbReference type="InterPro" id="IPR011079">
    <property type="entry name" value="Ala_racemase_C"/>
</dbReference>
<dbReference type="SUPFAM" id="SSF50621">
    <property type="entry name" value="Alanine racemase C-terminal domain-like"/>
    <property type="match status" value="1"/>
</dbReference>
<comment type="function">
    <text evidence="4">Catalyzes the interconversion of L-alanine and D-alanine. May also act on other amino acids.</text>
</comment>
<comment type="pathway">
    <text evidence="4">Amino-acid biosynthesis; D-alanine biosynthesis; D-alanine from L-alanine: step 1/1.</text>
</comment>
<dbReference type="InterPro" id="IPR036565">
    <property type="entry name" value="Mur-like_cat_sf"/>
</dbReference>
<keyword evidence="2 4" id="KW-0663">Pyridoxal phosphate</keyword>
<dbReference type="PRINTS" id="PR00992">
    <property type="entry name" value="ALARACEMASE"/>
</dbReference>
<evidence type="ECO:0000259" key="5">
    <source>
        <dbReference type="SMART" id="SM01005"/>
    </source>
</evidence>
<proteinExistence type="inferred from homology"/>
<comment type="similarity">
    <text evidence="4">Belongs to the alanine racemase family.</text>
</comment>
<dbReference type="Pfam" id="PF01168">
    <property type="entry name" value="Ala_racemase_N"/>
    <property type="match status" value="1"/>
</dbReference>
<name>A0ABU1Y2D0_9FLAO</name>
<dbReference type="InterPro" id="IPR013221">
    <property type="entry name" value="Mur_ligase_cen"/>
</dbReference>
<protein>
    <recommendedName>
        <fullName evidence="4">Alanine racemase</fullName>
        <ecNumber evidence="4">5.1.1.1</ecNumber>
    </recommendedName>
</protein>
<evidence type="ECO:0000256" key="1">
    <source>
        <dbReference type="ARBA" id="ARBA00001933"/>
    </source>
</evidence>
<dbReference type="CDD" id="cd00430">
    <property type="entry name" value="PLPDE_III_AR"/>
    <property type="match status" value="1"/>
</dbReference>
<comment type="caution">
    <text evidence="6">The sequence shown here is derived from an EMBL/GenBank/DDBJ whole genome shotgun (WGS) entry which is preliminary data.</text>
</comment>
<comment type="catalytic activity">
    <reaction evidence="4">
        <text>L-alanine = D-alanine</text>
        <dbReference type="Rhea" id="RHEA:20249"/>
        <dbReference type="ChEBI" id="CHEBI:57416"/>
        <dbReference type="ChEBI" id="CHEBI:57972"/>
        <dbReference type="EC" id="5.1.1.1"/>
    </reaction>
</comment>
<feature type="binding site" evidence="4">
    <location>
        <position position="590"/>
    </location>
    <ligand>
        <name>substrate</name>
    </ligand>
</feature>
<dbReference type="Proteomes" id="UP001269081">
    <property type="component" value="Unassembled WGS sequence"/>
</dbReference>
<evidence type="ECO:0000256" key="3">
    <source>
        <dbReference type="ARBA" id="ARBA00023235"/>
    </source>
</evidence>
<dbReference type="NCBIfam" id="NF008897">
    <property type="entry name" value="PRK11930.1"/>
    <property type="match status" value="1"/>
</dbReference>
<dbReference type="InterPro" id="IPR036615">
    <property type="entry name" value="Mur_ligase_C_dom_sf"/>
</dbReference>
<dbReference type="EC" id="5.1.1.1" evidence="4"/>
<dbReference type="PANTHER" id="PTHR30511:SF0">
    <property type="entry name" value="ALANINE RACEMASE, CATABOLIC-RELATED"/>
    <property type="match status" value="1"/>
</dbReference>
<dbReference type="SUPFAM" id="SSF51419">
    <property type="entry name" value="PLP-binding barrel"/>
    <property type="match status" value="1"/>
</dbReference>
<dbReference type="HAMAP" id="MF_01201">
    <property type="entry name" value="Ala_racemase"/>
    <property type="match status" value="1"/>
</dbReference>